<evidence type="ECO:0000256" key="5">
    <source>
        <dbReference type="ARBA" id="ARBA00023049"/>
    </source>
</evidence>
<keyword evidence="7" id="KW-0732">Signal</keyword>
<dbReference type="EMBL" id="JACHXD010000005">
    <property type="protein sequence ID" value="MBB3119157.1"/>
    <property type="molecule type" value="Genomic_DNA"/>
</dbReference>
<gene>
    <name evidence="9" type="ORF">FHS03_002208</name>
</gene>
<evidence type="ECO:0000313" key="9">
    <source>
        <dbReference type="EMBL" id="MBB3119157.1"/>
    </source>
</evidence>
<dbReference type="Proteomes" id="UP000541535">
    <property type="component" value="Unassembled WGS sequence"/>
</dbReference>
<comment type="caution">
    <text evidence="9">The sequence shown here is derived from an EMBL/GenBank/DDBJ whole genome shotgun (WGS) entry which is preliminary data.</text>
</comment>
<keyword evidence="1 6" id="KW-0645">Protease</keyword>
<keyword evidence="10" id="KW-1185">Reference proteome</keyword>
<dbReference type="Pfam" id="PF01435">
    <property type="entry name" value="Peptidase_M48"/>
    <property type="match status" value="1"/>
</dbReference>
<dbReference type="AlphaFoldDB" id="A0A7W5B9Q6"/>
<dbReference type="PANTHER" id="PTHR22726">
    <property type="entry name" value="METALLOENDOPEPTIDASE OMA1"/>
    <property type="match status" value="1"/>
</dbReference>
<dbReference type="RefSeq" id="WP_183441008.1">
    <property type="nucleotide sequence ID" value="NZ_JACHXD010000005.1"/>
</dbReference>
<evidence type="ECO:0000256" key="1">
    <source>
        <dbReference type="ARBA" id="ARBA00022670"/>
    </source>
</evidence>
<feature type="signal peptide" evidence="7">
    <location>
        <begin position="1"/>
        <end position="20"/>
    </location>
</feature>
<evidence type="ECO:0000313" key="10">
    <source>
        <dbReference type="Proteomes" id="UP000541535"/>
    </source>
</evidence>
<protein>
    <submittedName>
        <fullName evidence="9">Putative Zn-dependent protease</fullName>
    </submittedName>
</protein>
<name>A0A7W5B9Q6_9BURK</name>
<comment type="cofactor">
    <cofactor evidence="6">
        <name>Zn(2+)</name>
        <dbReference type="ChEBI" id="CHEBI:29105"/>
    </cofactor>
    <text evidence="6">Binds 1 zinc ion per subunit.</text>
</comment>
<dbReference type="GO" id="GO:0046872">
    <property type="term" value="F:metal ion binding"/>
    <property type="evidence" value="ECO:0007669"/>
    <property type="project" value="UniProtKB-KW"/>
</dbReference>
<dbReference type="Gene3D" id="3.30.2010.10">
    <property type="entry name" value="Metalloproteases ('zincins'), catalytic domain"/>
    <property type="match status" value="1"/>
</dbReference>
<keyword evidence="3 6" id="KW-0378">Hydrolase</keyword>
<feature type="domain" description="Peptidase M48" evidence="8">
    <location>
        <begin position="78"/>
        <end position="242"/>
    </location>
</feature>
<feature type="chain" id="PRO_5031518557" evidence="7">
    <location>
        <begin position="21"/>
        <end position="250"/>
    </location>
</feature>
<evidence type="ECO:0000256" key="6">
    <source>
        <dbReference type="RuleBase" id="RU003983"/>
    </source>
</evidence>
<evidence type="ECO:0000256" key="3">
    <source>
        <dbReference type="ARBA" id="ARBA00022801"/>
    </source>
</evidence>
<dbReference type="GO" id="GO:0016020">
    <property type="term" value="C:membrane"/>
    <property type="evidence" value="ECO:0007669"/>
    <property type="project" value="TreeGrafter"/>
</dbReference>
<dbReference type="InterPro" id="IPR001915">
    <property type="entry name" value="Peptidase_M48"/>
</dbReference>
<reference evidence="9 10" key="1">
    <citation type="submission" date="2020-08" db="EMBL/GenBank/DDBJ databases">
        <title>Genomic Encyclopedia of Type Strains, Phase III (KMG-III): the genomes of soil and plant-associated and newly described type strains.</title>
        <authorList>
            <person name="Whitman W."/>
        </authorList>
    </citation>
    <scope>NUCLEOTIDE SEQUENCE [LARGE SCALE GENOMIC DNA]</scope>
    <source>
        <strain evidence="9 10">CECT 8897</strain>
    </source>
</reference>
<evidence type="ECO:0000256" key="4">
    <source>
        <dbReference type="ARBA" id="ARBA00022833"/>
    </source>
</evidence>
<proteinExistence type="inferred from homology"/>
<keyword evidence="2" id="KW-0479">Metal-binding</keyword>
<dbReference type="GO" id="GO:0004222">
    <property type="term" value="F:metalloendopeptidase activity"/>
    <property type="evidence" value="ECO:0007669"/>
    <property type="project" value="InterPro"/>
</dbReference>
<organism evidence="9 10">
    <name type="scientific">Pseudoduganella violacea</name>
    <dbReference type="NCBI Taxonomy" id="1715466"/>
    <lineage>
        <taxon>Bacteria</taxon>
        <taxon>Pseudomonadati</taxon>
        <taxon>Pseudomonadota</taxon>
        <taxon>Betaproteobacteria</taxon>
        <taxon>Burkholderiales</taxon>
        <taxon>Oxalobacteraceae</taxon>
        <taxon>Telluria group</taxon>
        <taxon>Pseudoduganella</taxon>
    </lineage>
</organism>
<evidence type="ECO:0000256" key="2">
    <source>
        <dbReference type="ARBA" id="ARBA00022723"/>
    </source>
</evidence>
<dbReference type="PANTHER" id="PTHR22726:SF1">
    <property type="entry name" value="METALLOENDOPEPTIDASE OMA1, MITOCHONDRIAL"/>
    <property type="match status" value="1"/>
</dbReference>
<evidence type="ECO:0000259" key="8">
    <source>
        <dbReference type="Pfam" id="PF01435"/>
    </source>
</evidence>
<keyword evidence="4 6" id="KW-0862">Zinc</keyword>
<keyword evidence="5 6" id="KW-0482">Metalloprotease</keyword>
<evidence type="ECO:0000256" key="7">
    <source>
        <dbReference type="SAM" id="SignalP"/>
    </source>
</evidence>
<dbReference type="InterPro" id="IPR051156">
    <property type="entry name" value="Mito/Outer_Membr_Metalloprot"/>
</dbReference>
<accession>A0A7W5B9Q6</accession>
<comment type="similarity">
    <text evidence="6">Belongs to the peptidase M48 family.</text>
</comment>
<sequence length="250" mass="27194">MKIVALLPALCLALAPCAGAHGQVPDSGRWQELRYASEEVALAMEERYISQVVELAAQGRLDEDRSLLRRLRAIATGLLQAAAELKPESAQWDWEFHVTSAPEVDAMCLAGGKILVGAAFVGRLMLDDGELATLLGHEIAHAVAEHHRETLSEALLLVRPYALPPDVMLERLDSDLSLQLRLSTLNHLQEREADQLGMVLTHRAGWPGSAMVSFYRKLAAGADGGALLSAYPTPWSRQATARGMARLFGE</sequence>
<dbReference type="GO" id="GO:0051603">
    <property type="term" value="P:proteolysis involved in protein catabolic process"/>
    <property type="evidence" value="ECO:0007669"/>
    <property type="project" value="TreeGrafter"/>
</dbReference>